<dbReference type="PIRSF" id="PIRSF006305">
    <property type="entry name" value="Maf"/>
    <property type="match status" value="1"/>
</dbReference>
<dbReference type="GO" id="GO:0047429">
    <property type="term" value="F:nucleoside triphosphate diphosphatase activity"/>
    <property type="evidence" value="ECO:0007669"/>
    <property type="project" value="InterPro"/>
</dbReference>
<reference evidence="4 5" key="1">
    <citation type="submission" date="2020-10" db="EMBL/GenBank/DDBJ databases">
        <title>The genome of sulfurovum sp.</title>
        <authorList>
            <person name="Xie S."/>
            <person name="Shao Z."/>
            <person name="Jiang L."/>
        </authorList>
    </citation>
    <scope>NUCLEOTIDE SEQUENCE [LARGE SCALE GENOMIC DNA]</scope>
    <source>
        <strain evidence="4 5">ST-419</strain>
    </source>
</reference>
<dbReference type="Gene3D" id="3.90.950.10">
    <property type="match status" value="1"/>
</dbReference>
<evidence type="ECO:0000313" key="5">
    <source>
        <dbReference type="Proteomes" id="UP000595074"/>
    </source>
</evidence>
<dbReference type="GO" id="GO:0009117">
    <property type="term" value="P:nucleotide metabolic process"/>
    <property type="evidence" value="ECO:0007669"/>
    <property type="project" value="UniProtKB-KW"/>
</dbReference>
<dbReference type="KEGG" id="sinu:IMZ28_09250"/>
<dbReference type="PANTHER" id="PTHR43213:SF5">
    <property type="entry name" value="BIFUNCTIONAL DTTP_UTP PYROPHOSPHATASE_METHYLTRANSFERASE PROTEIN-RELATED"/>
    <property type="match status" value="1"/>
</dbReference>
<sequence>MKNTICLCSASESRALLLSNFGVDFIQKTADFDEEQIQTAAAKDFVYLASKGKLEAAEKLYGIDMPLLCADTVIAAADGTILRKAKDVDDARRILNIQSGSTISIITSVHYKSKELFFTDTSATHYRFAPFEKADLEVYLESREWQGKAGGCMVEGFCKKYILEVNGYESTAMGLQVEVLKPWL</sequence>
<name>A0A7M1S2E9_9BACT</name>
<keyword evidence="2" id="KW-0378">Hydrolase</keyword>
<protein>
    <submittedName>
        <fullName evidence="4">Septum formation inhibitor Maf</fullName>
    </submittedName>
</protein>
<gene>
    <name evidence="4" type="primary">maf</name>
    <name evidence="4" type="ORF">IMZ28_09250</name>
</gene>
<dbReference type="AlphaFoldDB" id="A0A7M1S2E9"/>
<keyword evidence="5" id="KW-1185">Reference proteome</keyword>
<dbReference type="Proteomes" id="UP000595074">
    <property type="component" value="Chromosome"/>
</dbReference>
<dbReference type="SUPFAM" id="SSF52972">
    <property type="entry name" value="ITPase-like"/>
    <property type="match status" value="1"/>
</dbReference>
<evidence type="ECO:0000256" key="3">
    <source>
        <dbReference type="ARBA" id="ARBA00023080"/>
    </source>
</evidence>
<comment type="cofactor">
    <cofactor evidence="1">
        <name>a divalent metal cation</name>
        <dbReference type="ChEBI" id="CHEBI:60240"/>
    </cofactor>
</comment>
<dbReference type="Pfam" id="PF02545">
    <property type="entry name" value="Maf"/>
    <property type="match status" value="1"/>
</dbReference>
<dbReference type="InterPro" id="IPR003697">
    <property type="entry name" value="Maf-like"/>
</dbReference>
<dbReference type="EMBL" id="CP063164">
    <property type="protein sequence ID" value="QOR61615.1"/>
    <property type="molecule type" value="Genomic_DNA"/>
</dbReference>
<dbReference type="InterPro" id="IPR029001">
    <property type="entry name" value="ITPase-like_fam"/>
</dbReference>
<dbReference type="RefSeq" id="WP_197548323.1">
    <property type="nucleotide sequence ID" value="NZ_CP063164.1"/>
</dbReference>
<dbReference type="PANTHER" id="PTHR43213">
    <property type="entry name" value="BIFUNCTIONAL DTTP/UTP PYROPHOSPHATASE/METHYLTRANSFERASE PROTEIN-RELATED"/>
    <property type="match status" value="1"/>
</dbReference>
<evidence type="ECO:0000256" key="2">
    <source>
        <dbReference type="ARBA" id="ARBA00022801"/>
    </source>
</evidence>
<proteinExistence type="predicted"/>
<evidence type="ECO:0000313" key="4">
    <source>
        <dbReference type="EMBL" id="QOR61615.1"/>
    </source>
</evidence>
<evidence type="ECO:0000256" key="1">
    <source>
        <dbReference type="ARBA" id="ARBA00001968"/>
    </source>
</evidence>
<accession>A0A7M1S2E9</accession>
<organism evidence="4 5">
    <name type="scientific">Sulfurovum indicum</name>
    <dbReference type="NCBI Taxonomy" id="2779528"/>
    <lineage>
        <taxon>Bacteria</taxon>
        <taxon>Pseudomonadati</taxon>
        <taxon>Campylobacterota</taxon>
        <taxon>Epsilonproteobacteria</taxon>
        <taxon>Campylobacterales</taxon>
        <taxon>Sulfurovaceae</taxon>
        <taxon>Sulfurovum</taxon>
    </lineage>
</organism>
<dbReference type="NCBIfam" id="NF003141">
    <property type="entry name" value="PRK04056.1"/>
    <property type="match status" value="1"/>
</dbReference>
<keyword evidence="3" id="KW-0546">Nucleotide metabolism</keyword>